<dbReference type="GeneID" id="71762809"/>
<evidence type="ECO:0000313" key="6">
    <source>
        <dbReference type="Proteomes" id="UP001500962"/>
    </source>
</evidence>
<dbReference type="Gene3D" id="3.40.630.30">
    <property type="match status" value="1"/>
</dbReference>
<evidence type="ECO:0000259" key="2">
    <source>
        <dbReference type="PROSITE" id="PS51186"/>
    </source>
</evidence>
<dbReference type="KEGG" id="hdo:MUK72_13135"/>
<dbReference type="Proteomes" id="UP000830542">
    <property type="component" value="Chromosome"/>
</dbReference>
<dbReference type="RefSeq" id="WP_244701704.1">
    <property type="nucleotide sequence ID" value="NZ_BAAADN010000026.1"/>
</dbReference>
<dbReference type="InterPro" id="IPR000182">
    <property type="entry name" value="GNAT_dom"/>
</dbReference>
<dbReference type="EMBL" id="BAAADN010000026">
    <property type="protein sequence ID" value="GAA0461021.1"/>
    <property type="molecule type" value="Genomic_DNA"/>
</dbReference>
<keyword evidence="5" id="KW-1185">Reference proteome</keyword>
<dbReference type="PANTHER" id="PTHR47403">
    <property type="entry name" value="LOC100145250 PROTEIN"/>
    <property type="match status" value="1"/>
</dbReference>
<feature type="compositionally biased region" description="Basic and acidic residues" evidence="1">
    <location>
        <begin position="139"/>
        <end position="148"/>
    </location>
</feature>
<feature type="domain" description="N-acetyltransferase" evidence="2">
    <location>
        <begin position="5"/>
        <end position="150"/>
    </location>
</feature>
<dbReference type="SUPFAM" id="SSF55729">
    <property type="entry name" value="Acyl-CoA N-acyltransferases (Nat)"/>
    <property type="match status" value="1"/>
</dbReference>
<accession>A0AAV3SF73</accession>
<protein>
    <submittedName>
        <fullName evidence="3">GNAT family N-acetyltransferase</fullName>
    </submittedName>
</protein>
<evidence type="ECO:0000256" key="1">
    <source>
        <dbReference type="SAM" id="MobiDB-lite"/>
    </source>
</evidence>
<sequence length="307" mass="33861">MSTGIHIRQARREDYEAVVEFTRGTWADREASDYIPGVYHEWVASDGDRQRTFVADAGDDIAGICQGVLLSGHEAWAQGMRVNPDYRGAGLSTKLNDALFAWAREHGASLCRNMVFSWNVAGLGGSRAAGFDPRTEFRWAHPEPESESNRSSGGKSGYDVVDAPDDAWGYWQRSAARDALDGLVLDEDESWAVSELTRERLRRAADETRVFAVQGADGIQGMAHRVRDYEREQDGEREHWAEYGVGAWDDLDAARALFDAISADAAELDADRTRVLIPETPRHVSDAAAARVAVSGEPDFVLEADLS</sequence>
<name>A0AAV3SF73_HALDO</name>
<evidence type="ECO:0000313" key="5">
    <source>
        <dbReference type="Proteomes" id="UP000830542"/>
    </source>
</evidence>
<organism evidence="3 6">
    <name type="scientific">Halococcus dombrowskii</name>
    <dbReference type="NCBI Taxonomy" id="179637"/>
    <lineage>
        <taxon>Archaea</taxon>
        <taxon>Methanobacteriati</taxon>
        <taxon>Methanobacteriota</taxon>
        <taxon>Stenosarchaea group</taxon>
        <taxon>Halobacteria</taxon>
        <taxon>Halobacteriales</taxon>
        <taxon>Halococcaceae</taxon>
        <taxon>Halococcus</taxon>
    </lineage>
</organism>
<dbReference type="GO" id="GO:0016747">
    <property type="term" value="F:acyltransferase activity, transferring groups other than amino-acyl groups"/>
    <property type="evidence" value="ECO:0007669"/>
    <property type="project" value="InterPro"/>
</dbReference>
<reference evidence="4" key="2">
    <citation type="submission" date="2022-04" db="EMBL/GenBank/DDBJ databases">
        <title>Sequencing and genomic assembly of Halococcus dombrowskii.</title>
        <authorList>
            <person name="Lim S.W."/>
            <person name="MacLea K.S."/>
        </authorList>
    </citation>
    <scope>NUCLEOTIDE SEQUENCE</scope>
    <source>
        <strain evidence="4">H4</strain>
    </source>
</reference>
<dbReference type="PANTHER" id="PTHR47403:SF6">
    <property type="entry name" value="N-ACETYLTRANSFERASE DOMAIN-CONTAINING PROTEIN"/>
    <property type="match status" value="1"/>
</dbReference>
<reference evidence="3" key="3">
    <citation type="submission" date="2023-12" db="EMBL/GenBank/DDBJ databases">
        <authorList>
            <person name="Sun Q."/>
            <person name="Inoue M."/>
        </authorList>
    </citation>
    <scope>NUCLEOTIDE SEQUENCE</scope>
    <source>
        <strain evidence="3">JCM 12289</strain>
    </source>
</reference>
<dbReference type="Pfam" id="PF00583">
    <property type="entry name" value="Acetyltransf_1"/>
    <property type="match status" value="1"/>
</dbReference>
<dbReference type="AlphaFoldDB" id="A0AAV3SF73"/>
<reference evidence="3" key="1">
    <citation type="journal article" date="2014" name="Int. J. Syst. Evol. Microbiol.">
        <title>Complete genome sequence of Corynebacterium casei LMG S-19264T (=DSM 44701T), isolated from a smear-ripened cheese.</title>
        <authorList>
            <consortium name="US DOE Joint Genome Institute (JGI-PGF)"/>
            <person name="Walter F."/>
            <person name="Albersmeier A."/>
            <person name="Kalinowski J."/>
            <person name="Ruckert C."/>
        </authorList>
    </citation>
    <scope>NUCLEOTIDE SEQUENCE</scope>
    <source>
        <strain evidence="3">JCM 12289</strain>
    </source>
</reference>
<feature type="region of interest" description="Disordered" evidence="1">
    <location>
        <begin position="139"/>
        <end position="158"/>
    </location>
</feature>
<dbReference type="PROSITE" id="PS51186">
    <property type="entry name" value="GNAT"/>
    <property type="match status" value="1"/>
</dbReference>
<dbReference type="CDD" id="cd04301">
    <property type="entry name" value="NAT_SF"/>
    <property type="match status" value="1"/>
</dbReference>
<evidence type="ECO:0000313" key="4">
    <source>
        <dbReference type="EMBL" id="UOO94902.1"/>
    </source>
</evidence>
<dbReference type="EMBL" id="CP095005">
    <property type="protein sequence ID" value="UOO94902.1"/>
    <property type="molecule type" value="Genomic_DNA"/>
</dbReference>
<proteinExistence type="predicted"/>
<evidence type="ECO:0000313" key="3">
    <source>
        <dbReference type="EMBL" id="GAA0461021.1"/>
    </source>
</evidence>
<gene>
    <name evidence="3" type="ORF">GCM10008985_16880</name>
    <name evidence="4" type="ORF">MUK72_13135</name>
</gene>
<dbReference type="Proteomes" id="UP001500962">
    <property type="component" value="Unassembled WGS sequence"/>
</dbReference>
<dbReference type="InterPro" id="IPR016181">
    <property type="entry name" value="Acyl_CoA_acyltransferase"/>
</dbReference>